<dbReference type="Proteomes" id="UP001600424">
    <property type="component" value="Unassembled WGS sequence"/>
</dbReference>
<evidence type="ECO:0000313" key="2">
    <source>
        <dbReference type="Proteomes" id="UP001600424"/>
    </source>
</evidence>
<dbReference type="EMBL" id="JBHTRV010000040">
    <property type="protein sequence ID" value="MFE5984947.1"/>
    <property type="molecule type" value="Genomic_DNA"/>
</dbReference>
<sequence length="115" mass="12799">MPKLDTPWQDTPSGERQGWRERAANLDGEFAFSVDYQVCPDCQLGWVEQPYTLPEYQRCGLASAGLAALRIEHPGLSWHTLGGHLRDSKRFWEAVGADVPGGYQQRSPCAHITTG</sequence>
<reference evidence="1 2" key="1">
    <citation type="submission" date="2024-09" db="EMBL/GenBank/DDBJ databases">
        <title>The Natural Products Discovery Center: Release of the First 8490 Sequenced Strains for Exploring Actinobacteria Biosynthetic Diversity.</title>
        <authorList>
            <person name="Kalkreuter E."/>
            <person name="Kautsar S.A."/>
            <person name="Yang D."/>
            <person name="Bader C.D."/>
            <person name="Teijaro C.N."/>
            <person name="Fluegel L."/>
            <person name="Davis C.M."/>
            <person name="Simpson J.R."/>
            <person name="Lauterbach L."/>
            <person name="Steele A.D."/>
            <person name="Gui C."/>
            <person name="Meng S."/>
            <person name="Li G."/>
            <person name="Viehrig K."/>
            <person name="Ye F."/>
            <person name="Su P."/>
            <person name="Kiefer A.F."/>
            <person name="Nichols A."/>
            <person name="Cepeda A.J."/>
            <person name="Yan W."/>
            <person name="Fan B."/>
            <person name="Jiang Y."/>
            <person name="Adhikari A."/>
            <person name="Zheng C.-J."/>
            <person name="Schuster L."/>
            <person name="Cowan T.M."/>
            <person name="Smanski M.J."/>
            <person name="Chevrette M.G."/>
            <person name="De Carvalho L.P.S."/>
            <person name="Shen B."/>
        </authorList>
    </citation>
    <scope>NUCLEOTIDE SEQUENCE [LARGE SCALE GENOMIC DNA]</scope>
    <source>
        <strain evidence="1 2">NPDC056472</strain>
    </source>
</reference>
<keyword evidence="2" id="KW-1185">Reference proteome</keyword>
<evidence type="ECO:0000313" key="1">
    <source>
        <dbReference type="EMBL" id="MFE5984947.1"/>
    </source>
</evidence>
<name>A0ABW6J4S9_STRWE</name>
<gene>
    <name evidence="1" type="ORF">ACFQ63_35290</name>
</gene>
<proteinExistence type="predicted"/>
<dbReference type="RefSeq" id="WP_386253504.1">
    <property type="nucleotide sequence ID" value="NZ_JBHTRV010000040.1"/>
</dbReference>
<accession>A0ABW6J4S9</accession>
<evidence type="ECO:0008006" key="3">
    <source>
        <dbReference type="Google" id="ProtNLM"/>
    </source>
</evidence>
<comment type="caution">
    <text evidence="1">The sequence shown here is derived from an EMBL/GenBank/DDBJ whole genome shotgun (WGS) entry which is preliminary data.</text>
</comment>
<organism evidence="1 2">
    <name type="scientific">Streptomyces wedmorensis</name>
    <dbReference type="NCBI Taxonomy" id="43759"/>
    <lineage>
        <taxon>Bacteria</taxon>
        <taxon>Bacillati</taxon>
        <taxon>Actinomycetota</taxon>
        <taxon>Actinomycetes</taxon>
        <taxon>Kitasatosporales</taxon>
        <taxon>Streptomycetaceae</taxon>
        <taxon>Streptomyces</taxon>
    </lineage>
</organism>
<protein>
    <recommendedName>
        <fullName evidence="3">N-acetyltransferase domain-containing protein</fullName>
    </recommendedName>
</protein>